<proteinExistence type="predicted"/>
<sequence length="102" mass="12105">MAAEQLAKLYLELIVSLQKSQEAYNDVQAIVHWYEVAREKATRLDSLRRQVEVNRLAKEYTAHLKKTADLLRIFLEAQRKFDQFLQENFYELVSIVDNFLDL</sequence>
<reference evidence="1" key="1">
    <citation type="submission" date="2020-10" db="EMBL/GenBank/DDBJ databases">
        <authorList>
            <person name="Kikuchi T."/>
        </authorList>
    </citation>
    <scope>NUCLEOTIDE SEQUENCE</scope>
    <source>
        <strain evidence="1">NKZ352</strain>
    </source>
</reference>
<dbReference type="Proteomes" id="UP000835052">
    <property type="component" value="Unassembled WGS sequence"/>
</dbReference>
<name>A0A8S1H6N5_9PELO</name>
<comment type="caution">
    <text evidence="1">The sequence shown here is derived from an EMBL/GenBank/DDBJ whole genome shotgun (WGS) entry which is preliminary data.</text>
</comment>
<evidence type="ECO:0000313" key="2">
    <source>
        <dbReference type="Proteomes" id="UP000835052"/>
    </source>
</evidence>
<dbReference type="AlphaFoldDB" id="A0A8S1H6N5"/>
<organism evidence="1 2">
    <name type="scientific">Caenorhabditis auriculariae</name>
    <dbReference type="NCBI Taxonomy" id="2777116"/>
    <lineage>
        <taxon>Eukaryota</taxon>
        <taxon>Metazoa</taxon>
        <taxon>Ecdysozoa</taxon>
        <taxon>Nematoda</taxon>
        <taxon>Chromadorea</taxon>
        <taxon>Rhabditida</taxon>
        <taxon>Rhabditina</taxon>
        <taxon>Rhabditomorpha</taxon>
        <taxon>Rhabditoidea</taxon>
        <taxon>Rhabditidae</taxon>
        <taxon>Peloderinae</taxon>
        <taxon>Caenorhabditis</taxon>
    </lineage>
</organism>
<protein>
    <submittedName>
        <fullName evidence="1">Uncharacterized protein</fullName>
    </submittedName>
</protein>
<evidence type="ECO:0000313" key="1">
    <source>
        <dbReference type="EMBL" id="CAD6191025.1"/>
    </source>
</evidence>
<dbReference type="EMBL" id="CAJGYM010000019">
    <property type="protein sequence ID" value="CAD6191025.1"/>
    <property type="molecule type" value="Genomic_DNA"/>
</dbReference>
<gene>
    <name evidence="1" type="ORF">CAUJ_LOCUS6944</name>
</gene>
<accession>A0A8S1H6N5</accession>
<keyword evidence="2" id="KW-1185">Reference proteome</keyword>